<proteinExistence type="predicted"/>
<accession>A0A8J3Y465</accession>
<dbReference type="AlphaFoldDB" id="A0A8J3Y465"/>
<evidence type="ECO:0008006" key="3">
    <source>
        <dbReference type="Google" id="ProtNLM"/>
    </source>
</evidence>
<protein>
    <recommendedName>
        <fullName evidence="3">Serine/threonine-protein kinase RsbW</fullName>
    </recommendedName>
</protein>
<organism evidence="1 2">
    <name type="scientific">Spirilliplanes yamanashiensis</name>
    <dbReference type="NCBI Taxonomy" id="42233"/>
    <lineage>
        <taxon>Bacteria</taxon>
        <taxon>Bacillati</taxon>
        <taxon>Actinomycetota</taxon>
        <taxon>Actinomycetes</taxon>
        <taxon>Micromonosporales</taxon>
        <taxon>Micromonosporaceae</taxon>
        <taxon>Spirilliplanes</taxon>
    </lineage>
</organism>
<name>A0A8J3Y465_9ACTN</name>
<dbReference type="Gene3D" id="3.30.565.10">
    <property type="entry name" value="Histidine kinase-like ATPase, C-terminal domain"/>
    <property type="match status" value="1"/>
</dbReference>
<evidence type="ECO:0000313" key="1">
    <source>
        <dbReference type="EMBL" id="GIJ01073.1"/>
    </source>
</evidence>
<gene>
    <name evidence="1" type="ORF">Sya03_04250</name>
</gene>
<dbReference type="InterPro" id="IPR036890">
    <property type="entry name" value="HATPase_C_sf"/>
</dbReference>
<dbReference type="Proteomes" id="UP000652013">
    <property type="component" value="Unassembled WGS sequence"/>
</dbReference>
<dbReference type="EMBL" id="BOOY01000002">
    <property type="protein sequence ID" value="GIJ01073.1"/>
    <property type="molecule type" value="Genomic_DNA"/>
</dbReference>
<sequence length="137" mass="14479">MTQLMTEQSQPAFDDDVVLLTVPADGGYLGVLRTATAGLAARLHFALDEIEDLRIAVDEACAMLLAVAVRDAELCCRFAVTDDALTVEVTVPTVRGARLPAESSFAWKVLTALTTAASAEATGTSATIRLLTRRTAP</sequence>
<comment type="caution">
    <text evidence="1">The sequence shown here is derived from an EMBL/GenBank/DDBJ whole genome shotgun (WGS) entry which is preliminary data.</text>
</comment>
<evidence type="ECO:0000313" key="2">
    <source>
        <dbReference type="Proteomes" id="UP000652013"/>
    </source>
</evidence>
<reference evidence="1" key="1">
    <citation type="submission" date="2021-01" db="EMBL/GenBank/DDBJ databases">
        <title>Whole genome shotgun sequence of Spirilliplanes yamanashiensis NBRC 15828.</title>
        <authorList>
            <person name="Komaki H."/>
            <person name="Tamura T."/>
        </authorList>
    </citation>
    <scope>NUCLEOTIDE SEQUENCE</scope>
    <source>
        <strain evidence="1">NBRC 15828</strain>
    </source>
</reference>
<keyword evidence="2" id="KW-1185">Reference proteome</keyword>